<feature type="domain" description="FAD-binding" evidence="6">
    <location>
        <begin position="54"/>
        <end position="226"/>
    </location>
</feature>
<dbReference type="Gene3D" id="3.50.50.60">
    <property type="entry name" value="FAD/NAD(P)-binding domain"/>
    <property type="match status" value="1"/>
</dbReference>
<dbReference type="PRINTS" id="PR00420">
    <property type="entry name" value="RNGMNOXGNASE"/>
</dbReference>
<dbReference type="GO" id="GO:0004497">
    <property type="term" value="F:monooxygenase activity"/>
    <property type="evidence" value="ECO:0007669"/>
    <property type="project" value="UniProtKB-KW"/>
</dbReference>
<feature type="non-terminal residue" evidence="7">
    <location>
        <position position="1"/>
    </location>
</feature>
<dbReference type="FunFam" id="3.50.50.60:FF:000115">
    <property type="entry name" value="Salicylate hydroxylase, putative"/>
    <property type="match status" value="1"/>
</dbReference>
<feature type="domain" description="FAD-binding" evidence="6">
    <location>
        <begin position="350"/>
        <end position="393"/>
    </location>
</feature>
<name>A0A1G4ART3_9PEZI</name>
<evidence type="ECO:0000256" key="1">
    <source>
        <dbReference type="ARBA" id="ARBA00007992"/>
    </source>
</evidence>
<dbReference type="EMBL" id="MJBS01000166">
    <property type="protein sequence ID" value="OHE91884.1"/>
    <property type="molecule type" value="Genomic_DNA"/>
</dbReference>
<keyword evidence="8" id="KW-1185">Reference proteome</keyword>
<keyword evidence="5" id="KW-0503">Monooxygenase</keyword>
<dbReference type="AlphaFoldDB" id="A0A1G4ART3"/>
<dbReference type="InterPro" id="IPR050493">
    <property type="entry name" value="FAD-dep_Monooxygenase_BioMet"/>
</dbReference>
<evidence type="ECO:0000259" key="6">
    <source>
        <dbReference type="Pfam" id="PF01494"/>
    </source>
</evidence>
<dbReference type="PANTHER" id="PTHR13789">
    <property type="entry name" value="MONOOXYGENASE"/>
    <property type="match status" value="1"/>
</dbReference>
<dbReference type="Pfam" id="PF01494">
    <property type="entry name" value="FAD_binding_3"/>
    <property type="match status" value="2"/>
</dbReference>
<evidence type="ECO:0000256" key="3">
    <source>
        <dbReference type="ARBA" id="ARBA00022827"/>
    </source>
</evidence>
<organism evidence="7 8">
    <name type="scientific">Colletotrichum orchidophilum</name>
    <dbReference type="NCBI Taxonomy" id="1209926"/>
    <lineage>
        <taxon>Eukaryota</taxon>
        <taxon>Fungi</taxon>
        <taxon>Dikarya</taxon>
        <taxon>Ascomycota</taxon>
        <taxon>Pezizomycotina</taxon>
        <taxon>Sordariomycetes</taxon>
        <taxon>Hypocreomycetidae</taxon>
        <taxon>Glomerellales</taxon>
        <taxon>Glomerellaceae</taxon>
        <taxon>Colletotrichum</taxon>
    </lineage>
</organism>
<evidence type="ECO:0000256" key="5">
    <source>
        <dbReference type="ARBA" id="ARBA00023033"/>
    </source>
</evidence>
<evidence type="ECO:0000256" key="4">
    <source>
        <dbReference type="ARBA" id="ARBA00023002"/>
    </source>
</evidence>
<evidence type="ECO:0000313" key="7">
    <source>
        <dbReference type="EMBL" id="OHE91884.1"/>
    </source>
</evidence>
<proteinExistence type="inferred from homology"/>
<dbReference type="GeneID" id="34565921"/>
<reference evidence="7 8" key="1">
    <citation type="submission" date="2016-09" db="EMBL/GenBank/DDBJ databases">
        <authorList>
            <person name="Capua I."/>
            <person name="De Benedictis P."/>
            <person name="Joannis T."/>
            <person name="Lombin L.H."/>
            <person name="Cattoli G."/>
        </authorList>
    </citation>
    <scope>NUCLEOTIDE SEQUENCE [LARGE SCALE GENOMIC DNA]</scope>
    <source>
        <strain evidence="7 8">IMI 309357</strain>
    </source>
</reference>
<dbReference type="SUPFAM" id="SSF54373">
    <property type="entry name" value="FAD-linked reductases, C-terminal domain"/>
    <property type="match status" value="1"/>
</dbReference>
<comment type="caution">
    <text evidence="7">The sequence shown here is derived from an EMBL/GenBank/DDBJ whole genome shotgun (WGS) entry which is preliminary data.</text>
</comment>
<keyword evidence="4" id="KW-0560">Oxidoreductase</keyword>
<dbReference type="RefSeq" id="XP_022469056.1">
    <property type="nucleotide sequence ID" value="XM_022624411.1"/>
</dbReference>
<evidence type="ECO:0000256" key="2">
    <source>
        <dbReference type="ARBA" id="ARBA00022630"/>
    </source>
</evidence>
<dbReference type="InterPro" id="IPR036188">
    <property type="entry name" value="FAD/NAD-bd_sf"/>
</dbReference>
<keyword evidence="3" id="KW-0274">FAD</keyword>
<dbReference type="GO" id="GO:0071949">
    <property type="term" value="F:FAD binding"/>
    <property type="evidence" value="ECO:0007669"/>
    <property type="project" value="InterPro"/>
</dbReference>
<evidence type="ECO:0000313" key="8">
    <source>
        <dbReference type="Proteomes" id="UP000176998"/>
    </source>
</evidence>
<comment type="similarity">
    <text evidence="1">Belongs to the paxM FAD-dependent monooxygenase family.</text>
</comment>
<dbReference type="InterPro" id="IPR002938">
    <property type="entry name" value="FAD-bd"/>
</dbReference>
<dbReference type="OrthoDB" id="420606at2759"/>
<keyword evidence="2" id="KW-0285">Flavoprotein</keyword>
<dbReference type="PANTHER" id="PTHR13789:SF238">
    <property type="entry name" value="PUTATIVE (AFU_ORTHOLOGUE AFUA_2G01680)-RELATED"/>
    <property type="match status" value="1"/>
</dbReference>
<accession>A0A1G4ART3</accession>
<protein>
    <submittedName>
        <fullName evidence="7">FAD dependent oxidoreductase</fullName>
    </submittedName>
</protein>
<gene>
    <name evidence="7" type="ORF">CORC01_12793</name>
</gene>
<sequence length="494" mass="54088">SGQLGDGEKRLLRLAGVTSKSATTRPAQLDRKLQSLSPSIMEGHTKASSNEPIHVIIIGAGLAGLATALSTKLETPSHRVTILEAVKELQEVGAGLQLTPNATRLLEAWGLNPALATLATVPSTLSVHRYDGTRLLAHESHLQETVQSRYGHPFWGLHRVELQRALVDRCTALGVEIRLSSRVRSVDFASATVTLDPTSNSSSSSPTVSGDVVVCADGMWSTTRAQFLERPSPPALTGDLAFRIAIPIDSLKGPHKAELEAFIKSETVNFWIGPQGHGVSYTVKQGRMLNLGLLSPDNLPEGSTKVLGDVEEMRRLFSSWDPLLRKLLDQVDSVHKWKLCWIEPLDQWANREGTFFMAGDCCHPMLPYLAQGANSSLEDGAVLGHLLGKIRGGRETETEGSSSQLAAAAAMYQRLRMTRGQRIVMESFAQRDDFHMPDGPEQERRDEIMMASLGHGKEPQPGFPSRWTCPDIQGFLYSYDAYAEAEKAYSQNPF</sequence>
<dbReference type="Proteomes" id="UP000176998">
    <property type="component" value="Unassembled WGS sequence"/>
</dbReference>
<dbReference type="STRING" id="1209926.A0A1G4ART3"/>
<dbReference type="SUPFAM" id="SSF51905">
    <property type="entry name" value="FAD/NAD(P)-binding domain"/>
    <property type="match status" value="1"/>
</dbReference>